<evidence type="ECO:0000256" key="1">
    <source>
        <dbReference type="SAM" id="Phobius"/>
    </source>
</evidence>
<sequence length="139" mass="16323">MEFMEEIKNIDASEKKVKNFGRLFAFIGIASGILLFIFSSGKLPFIFLITGFLFLLSTFMDLRILKPLFYFWMTLAFILGFIVSNVILVVFFYLVLTPISLTGRIFGKNFLDVAWGENKESYWVRKDKKHSREIYEKQF</sequence>
<evidence type="ECO:0008006" key="4">
    <source>
        <dbReference type="Google" id="ProtNLM"/>
    </source>
</evidence>
<feature type="transmembrane region" description="Helical" evidence="1">
    <location>
        <begin position="20"/>
        <end position="39"/>
    </location>
</feature>
<organism evidence="2 3">
    <name type="scientific">Candidatus Campbellbacteria bacterium CG22_combo_CG10-13_8_21_14_all_43_18</name>
    <dbReference type="NCBI Taxonomy" id="1974530"/>
    <lineage>
        <taxon>Bacteria</taxon>
        <taxon>Candidatus Campbelliibacteriota</taxon>
    </lineage>
</organism>
<gene>
    <name evidence="2" type="ORF">COW82_01325</name>
</gene>
<reference evidence="2 3" key="1">
    <citation type="submission" date="2017-09" db="EMBL/GenBank/DDBJ databases">
        <title>Depth-based differentiation of microbial function through sediment-hosted aquifers and enrichment of novel symbionts in the deep terrestrial subsurface.</title>
        <authorList>
            <person name="Probst A.J."/>
            <person name="Ladd B."/>
            <person name="Jarett J.K."/>
            <person name="Geller-Mcgrath D.E."/>
            <person name="Sieber C.M."/>
            <person name="Emerson J.B."/>
            <person name="Anantharaman K."/>
            <person name="Thomas B.C."/>
            <person name="Malmstrom R."/>
            <person name="Stieglmeier M."/>
            <person name="Klingl A."/>
            <person name="Woyke T."/>
            <person name="Ryan C.M."/>
            <person name="Banfield J.F."/>
        </authorList>
    </citation>
    <scope>NUCLEOTIDE SEQUENCE [LARGE SCALE GENOMIC DNA]</scope>
    <source>
        <strain evidence="2">CG22_combo_CG10-13_8_21_14_all_43_18</strain>
    </source>
</reference>
<dbReference type="Proteomes" id="UP000231276">
    <property type="component" value="Unassembled WGS sequence"/>
</dbReference>
<dbReference type="AlphaFoldDB" id="A0A2H0DXG4"/>
<dbReference type="Pfam" id="PF19588">
    <property type="entry name" value="SxtJ"/>
    <property type="match status" value="1"/>
</dbReference>
<name>A0A2H0DXG4_9BACT</name>
<dbReference type="EMBL" id="PCTS01000019">
    <property type="protein sequence ID" value="PIP86558.1"/>
    <property type="molecule type" value="Genomic_DNA"/>
</dbReference>
<accession>A0A2H0DXG4</accession>
<evidence type="ECO:0000313" key="3">
    <source>
        <dbReference type="Proteomes" id="UP000231276"/>
    </source>
</evidence>
<feature type="transmembrane region" description="Helical" evidence="1">
    <location>
        <begin position="69"/>
        <end position="96"/>
    </location>
</feature>
<comment type="caution">
    <text evidence="2">The sequence shown here is derived from an EMBL/GenBank/DDBJ whole genome shotgun (WGS) entry which is preliminary data.</text>
</comment>
<keyword evidence="1" id="KW-1133">Transmembrane helix</keyword>
<protein>
    <recommendedName>
        <fullName evidence="4">SxtJ</fullName>
    </recommendedName>
</protein>
<feature type="transmembrane region" description="Helical" evidence="1">
    <location>
        <begin position="45"/>
        <end position="62"/>
    </location>
</feature>
<dbReference type="InterPro" id="IPR045781">
    <property type="entry name" value="SxtJ"/>
</dbReference>
<keyword evidence="1" id="KW-0812">Transmembrane</keyword>
<keyword evidence="1" id="KW-0472">Membrane</keyword>
<proteinExistence type="predicted"/>
<evidence type="ECO:0000313" key="2">
    <source>
        <dbReference type="EMBL" id="PIP86558.1"/>
    </source>
</evidence>